<gene>
    <name evidence="1" type="ORF">E2C06_16050</name>
</gene>
<dbReference type="RefSeq" id="WP_133289620.1">
    <property type="nucleotide sequence ID" value="NZ_SMSJ01000019.1"/>
</dbReference>
<dbReference type="OrthoDB" id="7261602at2"/>
<organism evidence="1 2">
    <name type="scientific">Dankookia rubra</name>
    <dbReference type="NCBI Taxonomy" id="1442381"/>
    <lineage>
        <taxon>Bacteria</taxon>
        <taxon>Pseudomonadati</taxon>
        <taxon>Pseudomonadota</taxon>
        <taxon>Alphaproteobacteria</taxon>
        <taxon>Acetobacterales</taxon>
        <taxon>Roseomonadaceae</taxon>
        <taxon>Dankookia</taxon>
    </lineage>
</organism>
<dbReference type="AlphaFoldDB" id="A0A4R5QG01"/>
<proteinExistence type="predicted"/>
<dbReference type="EMBL" id="SMSJ01000019">
    <property type="protein sequence ID" value="TDH61639.1"/>
    <property type="molecule type" value="Genomic_DNA"/>
</dbReference>
<dbReference type="InterPro" id="IPR058292">
    <property type="entry name" value="DUF7986"/>
</dbReference>
<reference evidence="1 2" key="1">
    <citation type="journal article" date="2016" name="J. Microbiol.">
        <title>Dankookia rubra gen. nov., sp. nov., an alphaproteobacterium isolated from sediment of a shallow stream.</title>
        <authorList>
            <person name="Kim W.H."/>
            <person name="Kim D.H."/>
            <person name="Kang K."/>
            <person name="Ahn T.Y."/>
        </authorList>
    </citation>
    <scope>NUCLEOTIDE SEQUENCE [LARGE SCALE GENOMIC DNA]</scope>
    <source>
        <strain evidence="1 2">JCM30602</strain>
    </source>
</reference>
<dbReference type="Pfam" id="PF25948">
    <property type="entry name" value="DUF7986"/>
    <property type="match status" value="1"/>
</dbReference>
<keyword evidence="2" id="KW-1185">Reference proteome</keyword>
<dbReference type="Proteomes" id="UP000295096">
    <property type="component" value="Unassembled WGS sequence"/>
</dbReference>
<sequence>MNLSTGELREFFARCAKARQRFQELAVQAVPRTKLMEHAERLGIAVADEMAQPSEEELAFAFDLAIYTAPPGRSRAIDRLAKQHARLPGEAALVLNGLSRSWFSVFAVQRLHPEAGFILEDALLGGEVWVVDELLAEQAEPGTVLATRLARISGFAITCGVVSVLDEAMLARLRQVVSGGEVDALDLVEAPRFAQNMWLHALGSRVG</sequence>
<evidence type="ECO:0000313" key="2">
    <source>
        <dbReference type="Proteomes" id="UP000295096"/>
    </source>
</evidence>
<evidence type="ECO:0000313" key="1">
    <source>
        <dbReference type="EMBL" id="TDH61639.1"/>
    </source>
</evidence>
<protein>
    <submittedName>
        <fullName evidence="1">Uncharacterized protein</fullName>
    </submittedName>
</protein>
<name>A0A4R5QG01_9PROT</name>
<comment type="caution">
    <text evidence="1">The sequence shown here is derived from an EMBL/GenBank/DDBJ whole genome shotgun (WGS) entry which is preliminary data.</text>
</comment>
<accession>A0A4R5QG01</accession>